<gene>
    <name evidence="2" type="ORF">ACFPIB_12985</name>
</gene>
<dbReference type="RefSeq" id="WP_378017891.1">
    <property type="nucleotide sequence ID" value="NZ_JBHSKT010000007.1"/>
</dbReference>
<dbReference type="Proteomes" id="UP001596161">
    <property type="component" value="Unassembled WGS sequence"/>
</dbReference>
<name>A0ABW0EE43_9BACT</name>
<organism evidence="2 3">
    <name type="scientific">Adhaeribacter terreus</name>
    <dbReference type="NCBI Taxonomy" id="529703"/>
    <lineage>
        <taxon>Bacteria</taxon>
        <taxon>Pseudomonadati</taxon>
        <taxon>Bacteroidota</taxon>
        <taxon>Cytophagia</taxon>
        <taxon>Cytophagales</taxon>
        <taxon>Hymenobacteraceae</taxon>
        <taxon>Adhaeribacter</taxon>
    </lineage>
</organism>
<feature type="signal peptide" evidence="1">
    <location>
        <begin position="1"/>
        <end position="21"/>
    </location>
</feature>
<protein>
    <recommendedName>
        <fullName evidence="4">DUF3997 domain-containing protein</fullName>
    </recommendedName>
</protein>
<feature type="chain" id="PRO_5046989544" description="DUF3997 domain-containing protein" evidence="1">
    <location>
        <begin position="22"/>
        <end position="184"/>
    </location>
</feature>
<accession>A0ABW0EE43</accession>
<evidence type="ECO:0000313" key="2">
    <source>
        <dbReference type="EMBL" id="MFC5271533.1"/>
    </source>
</evidence>
<keyword evidence="1" id="KW-0732">Signal</keyword>
<comment type="caution">
    <text evidence="2">The sequence shown here is derived from an EMBL/GenBank/DDBJ whole genome shotgun (WGS) entry which is preliminary data.</text>
</comment>
<reference evidence="3" key="1">
    <citation type="journal article" date="2019" name="Int. J. Syst. Evol. Microbiol.">
        <title>The Global Catalogue of Microorganisms (GCM) 10K type strain sequencing project: providing services to taxonomists for standard genome sequencing and annotation.</title>
        <authorList>
            <consortium name="The Broad Institute Genomics Platform"/>
            <consortium name="The Broad Institute Genome Sequencing Center for Infectious Disease"/>
            <person name="Wu L."/>
            <person name="Ma J."/>
        </authorList>
    </citation>
    <scope>NUCLEOTIDE SEQUENCE [LARGE SCALE GENOMIC DNA]</scope>
    <source>
        <strain evidence="3">KACC 12602</strain>
    </source>
</reference>
<dbReference type="EMBL" id="JBHSKT010000007">
    <property type="protein sequence ID" value="MFC5271533.1"/>
    <property type="molecule type" value="Genomic_DNA"/>
</dbReference>
<dbReference type="PROSITE" id="PS51257">
    <property type="entry name" value="PROKAR_LIPOPROTEIN"/>
    <property type="match status" value="1"/>
</dbReference>
<keyword evidence="3" id="KW-1185">Reference proteome</keyword>
<evidence type="ECO:0008006" key="4">
    <source>
        <dbReference type="Google" id="ProtNLM"/>
    </source>
</evidence>
<evidence type="ECO:0000256" key="1">
    <source>
        <dbReference type="SAM" id="SignalP"/>
    </source>
</evidence>
<sequence length="184" mass="21186">MRLSSLLLLVFLAGLSSCDNSSNDYKKLQDTYLGDVICLEREDTTFYSYSSDSTKAYLRKGTIVKYHSKEKVDTSYHWGESVVVKSHVDKMVKGDTFILAIQKPLDSIFGVYNTDINDEGFMYGRPKMPDQHDIAEIQLKVSKVKFYWIINQKTNDIYGPLSRNEFLIKRNELGVPDKLQFNSK</sequence>
<proteinExistence type="predicted"/>
<evidence type="ECO:0000313" key="3">
    <source>
        <dbReference type="Proteomes" id="UP001596161"/>
    </source>
</evidence>